<dbReference type="AlphaFoldDB" id="A0A024TIM5"/>
<dbReference type="RefSeq" id="XP_008878239.1">
    <property type="nucleotide sequence ID" value="XM_008880017.1"/>
</dbReference>
<protein>
    <recommendedName>
        <fullName evidence="2">Ricin B lectin domain-containing protein</fullName>
    </recommendedName>
</protein>
<dbReference type="VEuPathDB" id="FungiDB:H310_12814"/>
<reference evidence="1" key="1">
    <citation type="submission" date="2013-12" db="EMBL/GenBank/DDBJ databases">
        <title>The Genome Sequence of Aphanomyces invadans NJM9701.</title>
        <authorList>
            <consortium name="The Broad Institute Genomics Platform"/>
            <person name="Russ C."/>
            <person name="Tyler B."/>
            <person name="van West P."/>
            <person name="Dieguez-Uribeondo J."/>
            <person name="Young S.K."/>
            <person name="Zeng Q."/>
            <person name="Gargeya S."/>
            <person name="Fitzgerald M."/>
            <person name="Abouelleil A."/>
            <person name="Alvarado L."/>
            <person name="Chapman S.B."/>
            <person name="Gainer-Dewar J."/>
            <person name="Goldberg J."/>
            <person name="Griggs A."/>
            <person name="Gujja S."/>
            <person name="Hansen M."/>
            <person name="Howarth C."/>
            <person name="Imamovic A."/>
            <person name="Ireland A."/>
            <person name="Larimer J."/>
            <person name="McCowan C."/>
            <person name="Murphy C."/>
            <person name="Pearson M."/>
            <person name="Poon T.W."/>
            <person name="Priest M."/>
            <person name="Roberts A."/>
            <person name="Saif S."/>
            <person name="Shea T."/>
            <person name="Sykes S."/>
            <person name="Wortman J."/>
            <person name="Nusbaum C."/>
            <person name="Birren B."/>
        </authorList>
    </citation>
    <scope>NUCLEOTIDE SEQUENCE [LARGE SCALE GENOMIC DNA]</scope>
    <source>
        <strain evidence="1">NJM9701</strain>
    </source>
</reference>
<dbReference type="EMBL" id="KI913994">
    <property type="protein sequence ID" value="ETV93217.1"/>
    <property type="molecule type" value="Genomic_DNA"/>
</dbReference>
<evidence type="ECO:0000313" key="1">
    <source>
        <dbReference type="EMBL" id="ETV93217.1"/>
    </source>
</evidence>
<gene>
    <name evidence="1" type="ORF">H310_12814</name>
</gene>
<name>A0A024TIM5_9STRA</name>
<proteinExistence type="predicted"/>
<evidence type="ECO:0008006" key="2">
    <source>
        <dbReference type="Google" id="ProtNLM"/>
    </source>
</evidence>
<dbReference type="GeneID" id="20089864"/>
<accession>A0A024TIM5</accession>
<sequence>MFWEASGDRSGARGLVPTPVDTLSRSAFVFGPNNLNWQWWRATAKNSLCRQLMFNSTSILADVRGDAIDQPGYAGSCLVIKSRALCTFRWFFSTHVNLWPCDATNRNQLWAWPVAPRRPYRCIIPSSFQANTVVATSDWDGGADGTFRPCGAGPKQSRSM</sequence>
<organism evidence="1">
    <name type="scientific">Aphanomyces invadans</name>
    <dbReference type="NCBI Taxonomy" id="157072"/>
    <lineage>
        <taxon>Eukaryota</taxon>
        <taxon>Sar</taxon>
        <taxon>Stramenopiles</taxon>
        <taxon>Oomycota</taxon>
        <taxon>Saprolegniomycetes</taxon>
        <taxon>Saprolegniales</taxon>
        <taxon>Verrucalvaceae</taxon>
        <taxon>Aphanomyces</taxon>
    </lineage>
</organism>